<evidence type="ECO:0000313" key="11">
    <source>
        <dbReference type="EMBL" id="TDL27490.1"/>
    </source>
</evidence>
<comment type="similarity">
    <text evidence="2 7">Belongs to the SEC16 family.</text>
</comment>
<dbReference type="EMBL" id="ML170159">
    <property type="protein sequence ID" value="TDL27490.1"/>
    <property type="molecule type" value="Genomic_DNA"/>
</dbReference>
<dbReference type="GO" id="GO:0005789">
    <property type="term" value="C:endoplasmic reticulum membrane"/>
    <property type="evidence" value="ECO:0007669"/>
    <property type="project" value="UniProtKB-SubCell"/>
</dbReference>
<feature type="region of interest" description="Disordered" evidence="8">
    <location>
        <begin position="76"/>
        <end position="174"/>
    </location>
</feature>
<evidence type="ECO:0000256" key="7">
    <source>
        <dbReference type="RuleBase" id="RU364101"/>
    </source>
</evidence>
<dbReference type="CDD" id="cd09233">
    <property type="entry name" value="ACE1-Sec16-like"/>
    <property type="match status" value="1"/>
</dbReference>
<feature type="region of interest" description="Disordered" evidence="8">
    <location>
        <begin position="1418"/>
        <end position="1439"/>
    </location>
</feature>
<feature type="compositionally biased region" description="Low complexity" evidence="8">
    <location>
        <begin position="1318"/>
        <end position="1329"/>
    </location>
</feature>
<dbReference type="GO" id="GO:0006914">
    <property type="term" value="P:autophagy"/>
    <property type="evidence" value="ECO:0007669"/>
    <property type="project" value="UniProtKB-KW"/>
</dbReference>
<feature type="compositionally biased region" description="Polar residues" evidence="8">
    <location>
        <begin position="137"/>
        <end position="150"/>
    </location>
</feature>
<keyword evidence="12" id="KW-1185">Reference proteome</keyword>
<dbReference type="PANTHER" id="PTHR13402:SF6">
    <property type="entry name" value="SECRETORY 16, ISOFORM I"/>
    <property type="match status" value="1"/>
</dbReference>
<dbReference type="InterPro" id="IPR024340">
    <property type="entry name" value="Sec16_CCD"/>
</dbReference>
<feature type="region of interest" description="Disordered" evidence="8">
    <location>
        <begin position="426"/>
        <end position="480"/>
    </location>
</feature>
<protein>
    <recommendedName>
        <fullName evidence="7">Protein transport protein sec16</fullName>
    </recommendedName>
</protein>
<feature type="region of interest" description="Disordered" evidence="8">
    <location>
        <begin position="47"/>
        <end position="66"/>
    </location>
</feature>
<feature type="compositionally biased region" description="Basic and acidic residues" evidence="8">
    <location>
        <begin position="98"/>
        <end position="108"/>
    </location>
</feature>
<dbReference type="GO" id="GO:0070973">
    <property type="term" value="P:protein localization to endoplasmic reticulum exit site"/>
    <property type="evidence" value="ECO:0007669"/>
    <property type="project" value="TreeGrafter"/>
</dbReference>
<feature type="compositionally biased region" description="Polar residues" evidence="8">
    <location>
        <begin position="116"/>
        <end position="126"/>
    </location>
</feature>
<evidence type="ECO:0000313" key="12">
    <source>
        <dbReference type="Proteomes" id="UP000294933"/>
    </source>
</evidence>
<dbReference type="PANTHER" id="PTHR13402">
    <property type="entry name" value="RGPR-RELATED"/>
    <property type="match status" value="1"/>
</dbReference>
<keyword evidence="7" id="KW-0472">Membrane</keyword>
<evidence type="ECO:0000256" key="8">
    <source>
        <dbReference type="SAM" id="MobiDB-lite"/>
    </source>
</evidence>
<dbReference type="Gene3D" id="1.25.40.1030">
    <property type="match status" value="1"/>
</dbReference>
<feature type="region of interest" description="Disordered" evidence="8">
    <location>
        <begin position="339"/>
        <end position="359"/>
    </location>
</feature>
<gene>
    <name evidence="11" type="ORF">BD410DRAFT_818910</name>
</gene>
<dbReference type="Pfam" id="PF12931">
    <property type="entry name" value="TPR_Sec16"/>
    <property type="match status" value="1"/>
</dbReference>
<feature type="region of interest" description="Disordered" evidence="8">
    <location>
        <begin position="1298"/>
        <end position="1340"/>
    </location>
</feature>
<feature type="domain" description="Sec16 central conserved" evidence="10">
    <location>
        <begin position="719"/>
        <end position="854"/>
    </location>
</feature>
<feature type="compositionally biased region" description="Polar residues" evidence="8">
    <location>
        <begin position="47"/>
        <end position="62"/>
    </location>
</feature>
<feature type="compositionally biased region" description="Pro residues" evidence="8">
    <location>
        <begin position="1587"/>
        <end position="1598"/>
    </location>
</feature>
<feature type="compositionally biased region" description="Low complexity" evidence="8">
    <location>
        <begin position="1298"/>
        <end position="1307"/>
    </location>
</feature>
<dbReference type="GO" id="GO:0007030">
    <property type="term" value="P:Golgi organization"/>
    <property type="evidence" value="ECO:0007669"/>
    <property type="project" value="TreeGrafter"/>
</dbReference>
<keyword evidence="4 7" id="KW-0256">Endoplasmic reticulum</keyword>
<feature type="compositionally biased region" description="Pro residues" evidence="8">
    <location>
        <begin position="1655"/>
        <end position="1670"/>
    </location>
</feature>
<dbReference type="STRING" id="50990.A0A4Y7QKR3"/>
<keyword evidence="3 7" id="KW-0813">Transport</keyword>
<feature type="region of interest" description="Disordered" evidence="8">
    <location>
        <begin position="631"/>
        <end position="682"/>
    </location>
</feature>
<feature type="compositionally biased region" description="Low complexity" evidence="8">
    <location>
        <begin position="665"/>
        <end position="678"/>
    </location>
</feature>
<evidence type="ECO:0000256" key="6">
    <source>
        <dbReference type="ARBA" id="ARBA00024687"/>
    </source>
</evidence>
<dbReference type="VEuPathDB" id="FungiDB:BD410DRAFT_818910"/>
<accession>A0A4Y7QKR3</accession>
<feature type="compositionally biased region" description="Polar residues" evidence="8">
    <location>
        <begin position="426"/>
        <end position="452"/>
    </location>
</feature>
<sequence length="1695" mass="181438">MSSVEAAASLFDAPDYAADPFSDVLTSDADTPLEPCVDSDFTQHLGSFESSEYQNSDPSTLLPSDAFSMHSDLSLASTSPLAHTTPSSFSESQNNTAVDEHSRDHDSGQGKAQDIWHQSMSPNSHSDALIEPLGSDFQPSSAQPSGSSYGRQAYYNPGNGASPGLTSYHGVPRSSDVSQEMASSLQTQPYDGQFTSAYTSHNPQNLYDLYTPPMAPGDYGTPPTVSAERHPYSLGGTGSHAPYSLGLFPPENPAIRSSQVVRAPSRPTTYNAYDPPIPAMKTSKRSVSSKASFNSPRPAMTSHAPPVPSLPVQNVLPSPGNAPNYQTPTLVDLSGRLPGSEPHHVDTGYTPPHMSSISNPVAHSELRHSSLSYDIQRTNDTNPWNIPDSRRIGPVEGGYDPNYITSGDFKNGQFLGVQPMPDNFGSASQYVSQTRTSLDSSNPSFSHSNGNMNPGPAPVYDEPSQHPWNGSYPSGSERRNEADLGRNIRAPFNATYEPSHSNASFSDSRALPPSRSMLEPETDHLTNEDQLRSVHNFEHSPYEFATESLSKMSPPRSLLDPWPPAPDVNGMPYSHNEPMAPTQAAWENTTYEETFKQSHNTIPHRMVSPPKSQILHQDPNARIIANVVGSPRERSMSNGSASSSSMLQDHFQPYHPFQPQSHDPLLGSSDSDLSGYSLQTPKDAGQEQYMQSSVVHAAYAPSPSLLGTNDPLERTKVKVPLVSFGFGGKLVTCFHSSRNLSTGFDVALSSRQSTDVHIRQLHGVISSSVVESSPASYPGPLFGDPGSPVASVVLMGHSSQVKTKKTKVLKYLDDRAEELSRSLGYLSLGSVIRSQTENKIILVKLLRILTEHDGQLGGSPTVDAAVRAVLLPRLSGLSISVGNPTYPISASSNVPGHPADGYPGAGVKDSPIAIYQVRPSCLEVLQEFLLRGEKRQAYHYALDEKLWAHAMVISSSLDKESFKEVVNEFIKAELGVKHDTQPGPLLKPAGTSAPSTNGREHLRVAYSILSGQAAAAVQELLPPKFLMNGNPELHPTIPTVGLTPISPNFQSIAATTNLPYEVLSKWQESATMILSSQMGPDSSAALTTLGDCLLSNHWIEAAHCCYLLSPLTSPMGGIGTPSARITLVGSQSLPQSQSFTKDEDPIIFSEIAEFALTLRGAVKGQEPFNGFPHLQAYRLVRAEMLAEMGDTVVAKRYCDAIVATSGSRPSPYFTPTLFAHLKELSDRLIGNHDLDKGGSWIGGRIAKPSLDNFSDWLGGRLSKFVAGEGESSPASGDEGVQAINGKEYASTFSHYSTISSSNTSKSPSPAPSITGANSSLSSQPRRSGSAMALRPLSNSQAPIDRASSAMDHLRPGNRQTIPGPRLASAGAFTTTFSQAPSYSQLSDLYGSQFLGASSGGPSAQNSPEDMLTAPLNATERTEQGKVQEPTSWWSSYNDDTNTTPTATTFFKVDSPSSNSGFVSLMDDHSAASALDERRAAPSSDSVNGPIENEDDLGLGNSTTPRKKLDSDSKESKEDTKVEPKPTNTEQAQKPELKSANSGSWLGRWWNRGGSAPGPVKASLGEESSFYYDPELKKWVNKKAGSEPPKPAGPPPPPSRAQTASPTKTTSFGNNSPGASPPPPRPASAVDLSSSPPKKSISRARSNLVPSESEPAVPPSSLTPPPPPPGRPKSSASKRSVRSRYVDVFQQPGAES</sequence>
<comment type="subcellular location">
    <subcellularLocation>
        <location evidence="1">Endoplasmic reticulum membrane</location>
        <topology evidence="1">Peripheral membrane protein</topology>
        <orientation evidence="1">Cytoplasmic side</orientation>
    </subcellularLocation>
</comment>
<dbReference type="InterPro" id="IPR024298">
    <property type="entry name" value="Sec16_Sec23-bd"/>
</dbReference>
<evidence type="ECO:0000256" key="1">
    <source>
        <dbReference type="ARBA" id="ARBA00004397"/>
    </source>
</evidence>
<feature type="region of interest" description="Disordered" evidence="8">
    <location>
        <begin position="1473"/>
        <end position="1563"/>
    </location>
</feature>
<dbReference type="GO" id="GO:0012507">
    <property type="term" value="C:ER to Golgi transport vesicle membrane"/>
    <property type="evidence" value="ECO:0007669"/>
    <property type="project" value="TreeGrafter"/>
</dbReference>
<feature type="region of interest" description="Disordered" evidence="8">
    <location>
        <begin position="1581"/>
        <end position="1695"/>
    </location>
</feature>
<feature type="region of interest" description="Disordered" evidence="8">
    <location>
        <begin position="259"/>
        <end position="307"/>
    </location>
</feature>
<feature type="compositionally biased region" description="Polar residues" evidence="8">
    <location>
        <begin position="1599"/>
        <end position="1614"/>
    </location>
</feature>
<dbReference type="GO" id="GO:0015031">
    <property type="term" value="P:protein transport"/>
    <property type="evidence" value="ECO:0007669"/>
    <property type="project" value="UniProtKB-KW"/>
</dbReference>
<keyword evidence="7" id="KW-0653">Protein transport</keyword>
<dbReference type="GO" id="GO:0070971">
    <property type="term" value="C:endoplasmic reticulum exit site"/>
    <property type="evidence" value="ECO:0007669"/>
    <property type="project" value="TreeGrafter"/>
</dbReference>
<feature type="compositionally biased region" description="Low complexity" evidence="8">
    <location>
        <begin position="636"/>
        <end position="645"/>
    </location>
</feature>
<comment type="function">
    <text evidence="6 7">Involved in the initiation of assembly of the COPII coat required for the formation of transport vesicles from the endoplasmic reticulum (ER) and the selection of cargo molecules. Also involved in autophagy.</text>
</comment>
<organism evidence="11 12">
    <name type="scientific">Rickenella mellea</name>
    <dbReference type="NCBI Taxonomy" id="50990"/>
    <lineage>
        <taxon>Eukaryota</taxon>
        <taxon>Fungi</taxon>
        <taxon>Dikarya</taxon>
        <taxon>Basidiomycota</taxon>
        <taxon>Agaricomycotina</taxon>
        <taxon>Agaricomycetes</taxon>
        <taxon>Hymenochaetales</taxon>
        <taxon>Rickenellaceae</taxon>
        <taxon>Rickenella</taxon>
    </lineage>
</organism>
<feature type="domain" description="Sec16 Sec23-binding" evidence="9">
    <location>
        <begin position="925"/>
        <end position="1268"/>
    </location>
</feature>
<evidence type="ECO:0000259" key="9">
    <source>
        <dbReference type="Pfam" id="PF12931"/>
    </source>
</evidence>
<feature type="compositionally biased region" description="Basic and acidic residues" evidence="8">
    <location>
        <begin position="1506"/>
        <end position="1523"/>
    </location>
</feature>
<keyword evidence="5 7" id="KW-0931">ER-Golgi transport</keyword>
<feature type="compositionally biased region" description="Polar residues" evidence="8">
    <location>
        <begin position="496"/>
        <end position="507"/>
    </location>
</feature>
<reference evidence="11 12" key="1">
    <citation type="submission" date="2018-06" db="EMBL/GenBank/DDBJ databases">
        <title>A transcriptomic atlas of mushroom development highlights an independent origin of complex multicellularity.</title>
        <authorList>
            <consortium name="DOE Joint Genome Institute"/>
            <person name="Krizsan K."/>
            <person name="Almasi E."/>
            <person name="Merenyi Z."/>
            <person name="Sahu N."/>
            <person name="Viragh M."/>
            <person name="Koszo T."/>
            <person name="Mondo S."/>
            <person name="Kiss B."/>
            <person name="Balint B."/>
            <person name="Kues U."/>
            <person name="Barry K."/>
            <person name="Hegedus J.C."/>
            <person name="Henrissat B."/>
            <person name="Johnson J."/>
            <person name="Lipzen A."/>
            <person name="Ohm R."/>
            <person name="Nagy I."/>
            <person name="Pangilinan J."/>
            <person name="Yan J."/>
            <person name="Xiong Y."/>
            <person name="Grigoriev I.V."/>
            <person name="Hibbett D.S."/>
            <person name="Nagy L.G."/>
        </authorList>
    </citation>
    <scope>NUCLEOTIDE SEQUENCE [LARGE SCALE GENOMIC DNA]</scope>
    <source>
        <strain evidence="11 12">SZMC22713</strain>
    </source>
</reference>
<dbReference type="OrthoDB" id="8918678at2759"/>
<feature type="region of interest" description="Disordered" evidence="8">
    <location>
        <begin position="493"/>
        <end position="520"/>
    </location>
</feature>
<feature type="compositionally biased region" description="Polar residues" evidence="8">
    <location>
        <begin position="259"/>
        <end position="271"/>
    </location>
</feature>
<feature type="compositionally biased region" description="Polar residues" evidence="8">
    <location>
        <begin position="76"/>
        <end position="97"/>
    </location>
</feature>
<evidence type="ECO:0000256" key="2">
    <source>
        <dbReference type="ARBA" id="ARBA00005927"/>
    </source>
</evidence>
<feature type="compositionally biased region" description="Polar residues" evidence="8">
    <location>
        <begin position="285"/>
        <end position="295"/>
    </location>
</feature>
<evidence type="ECO:0000256" key="4">
    <source>
        <dbReference type="ARBA" id="ARBA00022824"/>
    </source>
</evidence>
<dbReference type="GO" id="GO:0016192">
    <property type="term" value="P:vesicle-mediated transport"/>
    <property type="evidence" value="ECO:0007669"/>
    <property type="project" value="UniProtKB-KW"/>
</dbReference>
<evidence type="ECO:0000259" key="10">
    <source>
        <dbReference type="Pfam" id="PF12932"/>
    </source>
</evidence>
<keyword evidence="7" id="KW-0072">Autophagy</keyword>
<dbReference type="Proteomes" id="UP000294933">
    <property type="component" value="Unassembled WGS sequence"/>
</dbReference>
<evidence type="ECO:0000256" key="3">
    <source>
        <dbReference type="ARBA" id="ARBA00022448"/>
    </source>
</evidence>
<name>A0A4Y7QKR3_9AGAM</name>
<evidence type="ECO:0000256" key="5">
    <source>
        <dbReference type="ARBA" id="ARBA00022892"/>
    </source>
</evidence>
<proteinExistence type="inferred from homology"/>
<dbReference type="Pfam" id="PF12932">
    <property type="entry name" value="Sec16"/>
    <property type="match status" value="1"/>
</dbReference>